<keyword evidence="2" id="KW-1185">Reference proteome</keyword>
<name>A0A210PPD0_MIZYE</name>
<sequence>MTGIDGHDEKDNTLATGHLKKTNQLQKMTKVAKSKKGGRKLYTFSTPYSQSTINQSTETSDPPQLTQTLENDKGYFIDMCDILGGTTTTHGNLIPEERVTSWTKKHSRCPKETANYGGTCIQMKSEKRRMTTSTIVVDGLGIAVHQKLVSASVTHSSNQSRRTADKKMMNLNVLGTIFKMKHELDIIRERRLVLAKKQRNTSTTQEE</sequence>
<dbReference type="OrthoDB" id="10474420at2759"/>
<protein>
    <submittedName>
        <fullName evidence="1">Uncharacterized protein</fullName>
    </submittedName>
</protein>
<gene>
    <name evidence="1" type="ORF">KP79_PYT17281</name>
</gene>
<dbReference type="EMBL" id="NEDP02005569">
    <property type="protein sequence ID" value="OWF38360.1"/>
    <property type="molecule type" value="Genomic_DNA"/>
</dbReference>
<comment type="caution">
    <text evidence="1">The sequence shown here is derived from an EMBL/GenBank/DDBJ whole genome shotgun (WGS) entry which is preliminary data.</text>
</comment>
<reference evidence="1 2" key="1">
    <citation type="journal article" date="2017" name="Nat. Ecol. Evol.">
        <title>Scallop genome provides insights into evolution of bilaterian karyotype and development.</title>
        <authorList>
            <person name="Wang S."/>
            <person name="Zhang J."/>
            <person name="Jiao W."/>
            <person name="Li J."/>
            <person name="Xun X."/>
            <person name="Sun Y."/>
            <person name="Guo X."/>
            <person name="Huan P."/>
            <person name="Dong B."/>
            <person name="Zhang L."/>
            <person name="Hu X."/>
            <person name="Sun X."/>
            <person name="Wang J."/>
            <person name="Zhao C."/>
            <person name="Wang Y."/>
            <person name="Wang D."/>
            <person name="Huang X."/>
            <person name="Wang R."/>
            <person name="Lv J."/>
            <person name="Li Y."/>
            <person name="Zhang Z."/>
            <person name="Liu B."/>
            <person name="Lu W."/>
            <person name="Hui Y."/>
            <person name="Liang J."/>
            <person name="Zhou Z."/>
            <person name="Hou R."/>
            <person name="Li X."/>
            <person name="Liu Y."/>
            <person name="Li H."/>
            <person name="Ning X."/>
            <person name="Lin Y."/>
            <person name="Zhao L."/>
            <person name="Xing Q."/>
            <person name="Dou J."/>
            <person name="Li Y."/>
            <person name="Mao J."/>
            <person name="Guo H."/>
            <person name="Dou H."/>
            <person name="Li T."/>
            <person name="Mu C."/>
            <person name="Jiang W."/>
            <person name="Fu Q."/>
            <person name="Fu X."/>
            <person name="Miao Y."/>
            <person name="Liu J."/>
            <person name="Yu Q."/>
            <person name="Li R."/>
            <person name="Liao H."/>
            <person name="Li X."/>
            <person name="Kong Y."/>
            <person name="Jiang Z."/>
            <person name="Chourrout D."/>
            <person name="Li R."/>
            <person name="Bao Z."/>
        </authorList>
    </citation>
    <scope>NUCLEOTIDE SEQUENCE [LARGE SCALE GENOMIC DNA]</scope>
    <source>
        <strain evidence="1 2">PY_sf001</strain>
    </source>
</reference>
<dbReference type="Proteomes" id="UP000242188">
    <property type="component" value="Unassembled WGS sequence"/>
</dbReference>
<organism evidence="1 2">
    <name type="scientific">Mizuhopecten yessoensis</name>
    <name type="common">Japanese scallop</name>
    <name type="synonym">Patinopecten yessoensis</name>
    <dbReference type="NCBI Taxonomy" id="6573"/>
    <lineage>
        <taxon>Eukaryota</taxon>
        <taxon>Metazoa</taxon>
        <taxon>Spiralia</taxon>
        <taxon>Lophotrochozoa</taxon>
        <taxon>Mollusca</taxon>
        <taxon>Bivalvia</taxon>
        <taxon>Autobranchia</taxon>
        <taxon>Pteriomorphia</taxon>
        <taxon>Pectinida</taxon>
        <taxon>Pectinoidea</taxon>
        <taxon>Pectinidae</taxon>
        <taxon>Mizuhopecten</taxon>
    </lineage>
</organism>
<evidence type="ECO:0000313" key="2">
    <source>
        <dbReference type="Proteomes" id="UP000242188"/>
    </source>
</evidence>
<evidence type="ECO:0000313" key="1">
    <source>
        <dbReference type="EMBL" id="OWF38360.1"/>
    </source>
</evidence>
<dbReference type="AlphaFoldDB" id="A0A210PPD0"/>
<proteinExistence type="predicted"/>
<accession>A0A210PPD0</accession>